<dbReference type="Proteomes" id="UP000031449">
    <property type="component" value="Plasmid unnamed"/>
</dbReference>
<dbReference type="EMBL" id="CP009417">
    <property type="protein sequence ID" value="AJD93062.1"/>
    <property type="molecule type" value="Genomic_DNA"/>
</dbReference>
<gene>
    <name evidence="1" type="ORF">JMA_37440</name>
</gene>
<proteinExistence type="predicted"/>
<keyword evidence="1" id="KW-0614">Plasmid</keyword>
<dbReference type="BioCyc" id="JESP1508404:G14D9-13028-MONOMER"/>
<dbReference type="KEGG" id="jeo:JMA_37440"/>
<geneLocation type="plasmid" evidence="2"/>
<sequence length="395" mass="46395">MNYPFKFRTEETLHPSFYGKQVKDLKTPPGWSLTSHSIELASFYNEDIEFYLRVVPEGKPGKNYREGYEFVGVKSSKQFVAFKTEKVNILMNSDTKNELMVNLSKVTRGFKEMEPHLNHVLERVSIFYPFAGKVLQKKIIEHILPKMEHKIQRFDNSIVFSIHAEPYKHGVEFILHAEWNQFQRSNIETEFRRHIRRFESDMRQEISLLTLEHRRKKGLVDETIHWSISQSFFNQVWTSFLAPYKKEEIVEITSKGISVGIEVSRISDKYVYDLYVKENGKNKKTIRRISYINGELQKMLIPIQGMFRGEFADALESFYVTNKTSREYSDTLSEWYEKNMLRVVDAVGDAIGFNLYAEKGSGSDSVPQKHYLWIITTDKRLTESEKMQEAILNCL</sequence>
<keyword evidence="2" id="KW-1185">Reference proteome</keyword>
<evidence type="ECO:0000313" key="2">
    <source>
        <dbReference type="Proteomes" id="UP000031449"/>
    </source>
</evidence>
<dbReference type="HOGENOM" id="CLU_697878_0_0_9"/>
<name>A0A0B5AWF9_9BACL</name>
<evidence type="ECO:0000313" key="1">
    <source>
        <dbReference type="EMBL" id="AJD93062.1"/>
    </source>
</evidence>
<organism evidence="1 2">
    <name type="scientific">Jeotgalibacillus malaysiensis</name>
    <dbReference type="NCBI Taxonomy" id="1508404"/>
    <lineage>
        <taxon>Bacteria</taxon>
        <taxon>Bacillati</taxon>
        <taxon>Bacillota</taxon>
        <taxon>Bacilli</taxon>
        <taxon>Bacillales</taxon>
        <taxon>Caryophanaceae</taxon>
        <taxon>Jeotgalibacillus</taxon>
    </lineage>
</organism>
<protein>
    <submittedName>
        <fullName evidence="1">Uncharacterized protein</fullName>
    </submittedName>
</protein>
<reference evidence="1 2" key="1">
    <citation type="submission" date="2014-08" db="EMBL/GenBank/DDBJ databases">
        <title>Complete genome of a marine bacteria Jeotgalibacillus malaysiensis.</title>
        <authorList>
            <person name="Yaakop A.S."/>
            <person name="Chan K.-G."/>
            <person name="Goh K.M."/>
        </authorList>
    </citation>
    <scope>NUCLEOTIDE SEQUENCE [LARGE SCALE GENOMIC DNA]</scope>
    <source>
        <strain evidence="1 2">D5</strain>
        <plasmid evidence="2">Plasmid</plasmid>
    </source>
</reference>
<dbReference type="AlphaFoldDB" id="A0A0B5AWF9"/>
<accession>A0A0B5AWF9</accession>